<comment type="caution">
    <text evidence="6">The sequence shown here is derived from an EMBL/GenBank/DDBJ whole genome shotgun (WGS) entry which is preliminary data.</text>
</comment>
<dbReference type="EMBL" id="JAEEGB010000017">
    <property type="protein sequence ID" value="MBI6874036.1"/>
    <property type="molecule type" value="Genomic_DNA"/>
</dbReference>
<dbReference type="InterPro" id="IPR023485">
    <property type="entry name" value="Ptyr_pPase"/>
</dbReference>
<dbReference type="PANTHER" id="PTHR11717:SF31">
    <property type="entry name" value="LOW MOLECULAR WEIGHT PROTEIN-TYROSINE-PHOSPHATASE ETP-RELATED"/>
    <property type="match status" value="1"/>
</dbReference>
<dbReference type="SMART" id="SM00226">
    <property type="entry name" value="LMWPc"/>
    <property type="match status" value="1"/>
</dbReference>
<organism evidence="6 7">
    <name type="scientific">Clostridium aciditolerans</name>
    <dbReference type="NCBI Taxonomy" id="339861"/>
    <lineage>
        <taxon>Bacteria</taxon>
        <taxon>Bacillati</taxon>
        <taxon>Bacillota</taxon>
        <taxon>Clostridia</taxon>
        <taxon>Eubacteriales</taxon>
        <taxon>Clostridiaceae</taxon>
        <taxon>Clostridium</taxon>
    </lineage>
</organism>
<dbReference type="Proteomes" id="UP000622687">
    <property type="component" value="Unassembled WGS sequence"/>
</dbReference>
<dbReference type="PRINTS" id="PR00719">
    <property type="entry name" value="LMWPTPASE"/>
</dbReference>
<keyword evidence="2" id="KW-0378">Hydrolase</keyword>
<feature type="domain" description="Phosphotyrosine protein phosphatase I" evidence="5">
    <location>
        <begin position="2"/>
        <end position="144"/>
    </location>
</feature>
<dbReference type="InterPro" id="IPR017867">
    <property type="entry name" value="Tyr_phospatase_low_mol_wt"/>
</dbReference>
<dbReference type="AlphaFoldDB" id="A0A934M7J6"/>
<dbReference type="PANTHER" id="PTHR11717">
    <property type="entry name" value="LOW MOLECULAR WEIGHT PROTEIN TYROSINE PHOSPHATASE"/>
    <property type="match status" value="1"/>
</dbReference>
<accession>A0A934M7J6</accession>
<gene>
    <name evidence="6" type="ORF">I6U51_15230</name>
</gene>
<keyword evidence="7" id="KW-1185">Reference proteome</keyword>
<protein>
    <submittedName>
        <fullName evidence="6">Low molecular weight protein arginine phosphatase</fullName>
    </submittedName>
</protein>
<evidence type="ECO:0000256" key="2">
    <source>
        <dbReference type="ARBA" id="ARBA00022801"/>
    </source>
</evidence>
<evidence type="ECO:0000256" key="4">
    <source>
        <dbReference type="PIRSR" id="PIRSR617867-1"/>
    </source>
</evidence>
<evidence type="ECO:0000256" key="1">
    <source>
        <dbReference type="ARBA" id="ARBA00011063"/>
    </source>
</evidence>
<dbReference type="InterPro" id="IPR050438">
    <property type="entry name" value="LMW_PTPase"/>
</dbReference>
<dbReference type="Gene3D" id="3.40.50.2300">
    <property type="match status" value="1"/>
</dbReference>
<dbReference type="InterPro" id="IPR036196">
    <property type="entry name" value="Ptyr_pPase_sf"/>
</dbReference>
<feature type="active site" evidence="4">
    <location>
        <position position="14"/>
    </location>
</feature>
<dbReference type="CDD" id="cd16344">
    <property type="entry name" value="LMWPAP"/>
    <property type="match status" value="1"/>
</dbReference>
<keyword evidence="3" id="KW-0904">Protein phosphatase</keyword>
<evidence type="ECO:0000256" key="3">
    <source>
        <dbReference type="ARBA" id="ARBA00022912"/>
    </source>
</evidence>
<dbReference type="SUPFAM" id="SSF52788">
    <property type="entry name" value="Phosphotyrosine protein phosphatases I"/>
    <property type="match status" value="1"/>
</dbReference>
<comment type="similarity">
    <text evidence="1">Belongs to the low molecular weight phosphotyrosine protein phosphatase family.</text>
</comment>
<proteinExistence type="inferred from homology"/>
<feature type="active site" description="Proton donor" evidence="4">
    <location>
        <position position="118"/>
    </location>
</feature>
<feature type="active site" description="Nucleophile" evidence="4">
    <location>
        <position position="8"/>
    </location>
</feature>
<evidence type="ECO:0000259" key="5">
    <source>
        <dbReference type="SMART" id="SM00226"/>
    </source>
</evidence>
<dbReference type="GO" id="GO:0004725">
    <property type="term" value="F:protein tyrosine phosphatase activity"/>
    <property type="evidence" value="ECO:0007669"/>
    <property type="project" value="InterPro"/>
</dbReference>
<sequence length="152" mass="17130">MKNILFVCTGNTCRSCMAEAIFNNKCDIDNIKAISAGIAVLNNSKTSKNSAIVTKESINIDLSNRNAVQLTEDMLENSELVLTMTTYIRDLLRGKFPGFNHKIYTLNEYISMEKDIVDPFGGDIETYRHTYRQLESSIVLLLNKLKEDIGIV</sequence>
<evidence type="ECO:0000313" key="6">
    <source>
        <dbReference type="EMBL" id="MBI6874036.1"/>
    </source>
</evidence>
<name>A0A934M7J6_9CLOT</name>
<reference evidence="6" key="1">
    <citation type="submission" date="2020-12" db="EMBL/GenBank/DDBJ databases">
        <title>Clostridium thailandense sp. nov., a novel acetogenic bacterium isolated from peat land soil in Thailand.</title>
        <authorList>
            <person name="Chaikitkaew S."/>
            <person name="Birkeland N.K."/>
        </authorList>
    </citation>
    <scope>NUCLEOTIDE SEQUENCE</scope>
    <source>
        <strain evidence="6">DSM 17425</strain>
    </source>
</reference>
<dbReference type="RefSeq" id="WP_211143446.1">
    <property type="nucleotide sequence ID" value="NZ_JAEEGB010000017.1"/>
</dbReference>
<dbReference type="Pfam" id="PF01451">
    <property type="entry name" value="LMWPc"/>
    <property type="match status" value="1"/>
</dbReference>
<evidence type="ECO:0000313" key="7">
    <source>
        <dbReference type="Proteomes" id="UP000622687"/>
    </source>
</evidence>